<evidence type="ECO:0000256" key="1">
    <source>
        <dbReference type="SAM" id="SignalP"/>
    </source>
</evidence>
<name>A0ABV6S9J3_9SPHN</name>
<dbReference type="RefSeq" id="WP_267219125.1">
    <property type="nucleotide sequence ID" value="NZ_JAPCWC010000003.1"/>
</dbReference>
<sequence>MCARSILAAALSLAALAAASPVLADKDPEIAPYRPLEEKNFLSGKATIDPSKGYFYLHGKGPAFGVFLRIPDEQDLADYRFLTEKAYAKALRSYERAVASYDNDAKIARNVGRPVPALPVRPDAATFSIGDIGLRTNVPVGPFSRFSKASGESSFLEEVKPGTYIYYGPLVSGPNGAMGTCFCMGSVRFEVKAGQITDLGDFLKVAPDWASQALSDLDPKAREQLSGPQTPHFGLPASLASYPSVQAKFHASGKLNNFVGAMVSRMPPVPGVLAYDRDVAIDVATGERVVLGFARPAGLASAAIPSAAAQP</sequence>
<gene>
    <name evidence="2" type="ORF">ACFFF8_13925</name>
</gene>
<dbReference type="Proteomes" id="UP001589858">
    <property type="component" value="Unassembled WGS sequence"/>
</dbReference>
<feature type="signal peptide" evidence="1">
    <location>
        <begin position="1"/>
        <end position="24"/>
    </location>
</feature>
<accession>A0ABV6S9J3</accession>
<reference evidence="2 3" key="1">
    <citation type="submission" date="2024-09" db="EMBL/GenBank/DDBJ databases">
        <authorList>
            <person name="Sun Q."/>
            <person name="Mori K."/>
        </authorList>
    </citation>
    <scope>NUCLEOTIDE SEQUENCE [LARGE SCALE GENOMIC DNA]</scope>
    <source>
        <strain evidence="2 3">CICC 11035S</strain>
    </source>
</reference>
<evidence type="ECO:0000313" key="3">
    <source>
        <dbReference type="Proteomes" id="UP001589858"/>
    </source>
</evidence>
<organism evidence="2 3">
    <name type="scientific">Novosphingobium clariflavum</name>
    <dbReference type="NCBI Taxonomy" id="2029884"/>
    <lineage>
        <taxon>Bacteria</taxon>
        <taxon>Pseudomonadati</taxon>
        <taxon>Pseudomonadota</taxon>
        <taxon>Alphaproteobacteria</taxon>
        <taxon>Sphingomonadales</taxon>
        <taxon>Sphingomonadaceae</taxon>
        <taxon>Novosphingobium</taxon>
    </lineage>
</organism>
<dbReference type="EMBL" id="JBHLTM010000055">
    <property type="protein sequence ID" value="MFC0685696.1"/>
    <property type="molecule type" value="Genomic_DNA"/>
</dbReference>
<comment type="caution">
    <text evidence="2">The sequence shown here is derived from an EMBL/GenBank/DDBJ whole genome shotgun (WGS) entry which is preliminary data.</text>
</comment>
<feature type="chain" id="PRO_5045612513" evidence="1">
    <location>
        <begin position="25"/>
        <end position="311"/>
    </location>
</feature>
<keyword evidence="3" id="KW-1185">Reference proteome</keyword>
<keyword evidence="1" id="KW-0732">Signal</keyword>
<proteinExistence type="predicted"/>
<evidence type="ECO:0000313" key="2">
    <source>
        <dbReference type="EMBL" id="MFC0685696.1"/>
    </source>
</evidence>
<protein>
    <submittedName>
        <fullName evidence="2">Uncharacterized protein</fullName>
    </submittedName>
</protein>